<evidence type="ECO:0000256" key="1">
    <source>
        <dbReference type="ARBA" id="ARBA00004477"/>
    </source>
</evidence>
<dbReference type="GO" id="GO:0005789">
    <property type="term" value="C:endoplasmic reticulum membrane"/>
    <property type="evidence" value="ECO:0007669"/>
    <property type="project" value="UniProtKB-SubCell"/>
</dbReference>
<dbReference type="SMART" id="SM00472">
    <property type="entry name" value="MIR"/>
    <property type="match status" value="2"/>
</dbReference>
<feature type="transmembrane region" description="Helical" evidence="14">
    <location>
        <begin position="197"/>
        <end position="217"/>
    </location>
</feature>
<dbReference type="OrthoDB" id="292747at2759"/>
<evidence type="ECO:0000256" key="7">
    <source>
        <dbReference type="ARBA" id="ARBA00022692"/>
    </source>
</evidence>
<comment type="similarity">
    <text evidence="3 14">Belongs to the glycosyltransferase 39 family.</text>
</comment>
<dbReference type="PROSITE" id="PS50919">
    <property type="entry name" value="MIR"/>
    <property type="match status" value="1"/>
</dbReference>
<dbReference type="Proteomes" id="UP000187429">
    <property type="component" value="Unassembled WGS sequence"/>
</dbReference>
<evidence type="ECO:0000256" key="4">
    <source>
        <dbReference type="ARBA" id="ARBA00012839"/>
    </source>
</evidence>
<keyword evidence="6 14" id="KW-0808">Transferase</keyword>
<dbReference type="UniPathway" id="UPA00378"/>
<feature type="transmembrane region" description="Helical" evidence="14">
    <location>
        <begin position="669"/>
        <end position="687"/>
    </location>
</feature>
<proteinExistence type="inferred from homology"/>
<reference evidence="17" key="1">
    <citation type="submission" date="2017-01" db="EMBL/GenBank/DDBJ databases">
        <authorList>
            <person name="Wang Y."/>
            <person name="White M."/>
            <person name="Kvist S."/>
            <person name="Moncalvo J.-M."/>
        </authorList>
    </citation>
    <scope>NUCLEOTIDE SEQUENCE [LARGE SCALE GENOMIC DNA]</scope>
    <source>
        <strain evidence="17">ID-206-W2</strain>
    </source>
</reference>
<evidence type="ECO:0000256" key="10">
    <source>
        <dbReference type="ARBA" id="ARBA00022989"/>
    </source>
</evidence>
<feature type="transmembrane region" description="Helical" evidence="14">
    <location>
        <begin position="289"/>
        <end position="311"/>
    </location>
</feature>
<feature type="transmembrane region" description="Helical" evidence="14">
    <location>
        <begin position="631"/>
        <end position="649"/>
    </location>
</feature>
<keyword evidence="8" id="KW-0677">Repeat</keyword>
<keyword evidence="7 14" id="KW-0812">Transmembrane</keyword>
<name>A0A1R1XX98_9FUNG</name>
<feature type="transmembrane region" description="Helical" evidence="14">
    <location>
        <begin position="58"/>
        <end position="76"/>
    </location>
</feature>
<evidence type="ECO:0000256" key="8">
    <source>
        <dbReference type="ARBA" id="ARBA00022737"/>
    </source>
</evidence>
<feature type="transmembrane region" description="Helical" evidence="14">
    <location>
        <begin position="746"/>
        <end position="764"/>
    </location>
</feature>
<dbReference type="Pfam" id="PF02366">
    <property type="entry name" value="PMT"/>
    <property type="match status" value="1"/>
</dbReference>
<evidence type="ECO:0000313" key="17">
    <source>
        <dbReference type="Proteomes" id="UP000187429"/>
    </source>
</evidence>
<sequence length="793" mass="91595">MREADESIGLHNRKDRSSSKQPFRIIDSISLDDPIDQKIHENIEIKQNTSTSIFKNNFALLGFITICFLSIFIRLYKVWSPGQVVFDEVHFGKFASYYLRREYYFDVHPPLAKMMLALPAKLVGYNGKFLFEKIGMDYTDNGAPYFVMRVMVAIFGSTIPMFVYMIMAESGYSLLVTFMTAFMVTFDNALVLHSRLILLDSFMLFFIIGSLYSYIRFFKLRYQAFSTQWYTWLFTTGVFLGCAFSCKLVGLFTYVSVGVLVIIDLWNILDIKRNNSIRTCVRHFSTRFVALIIVPILLYLSFFYIHFAILYKTGSGDNYHTPKFQMQLAGNRLTINTIPIYYGDAISFKHVGTDVYINGRLERFPRKYKDKRISSNGHQVTGISALGNSSYWTIAPVELSDEYMKLFNETGQLADSSSLLSKGLSPPQVRNHDLVRLIHYETKKVMRTHDVASPFTPTNMEFTMIDYNNTSEYEDTLFYLDIDQPLEKKQGPDGELLEDEHRTTSKRIRIISKPHGVAALTHGKKLPEWGFGDQEVNGSKNPKVAGTLWTINSVLGKTEGSESEKKIDIPYFSFFSKFIELQQVMLKQNAALTKPHPFQSSPETWPLMIRGISFWINNKLGQQIYFIGNPFGWYIGFSGFLALVGIYLVISGCHQRNINLVSYLKERHLTRSGMMIVTFYLLHYLPFFTMGRSLFIHHYLPALIFKYMAFGVLIQFIFIDDYSKFAMFSPIFTRANLSIVPKSRKAIFAISSIIFMQFITFYYFSPFVYGSSLETSEVLARTWFKSWDFFVPK</sequence>
<dbReference type="AlphaFoldDB" id="A0A1R1XX98"/>
<keyword evidence="11 14" id="KW-0472">Membrane</keyword>
<keyword evidence="9 14" id="KW-0256">Endoplasmic reticulum</keyword>
<dbReference type="InterPro" id="IPR036300">
    <property type="entry name" value="MIR_dom_sf"/>
</dbReference>
<dbReference type="GO" id="GO:0004169">
    <property type="term" value="F:dolichyl-phosphate-mannose-protein mannosyltransferase activity"/>
    <property type="evidence" value="ECO:0007669"/>
    <property type="project" value="UniProtKB-UniRule"/>
</dbReference>
<keyword evidence="17" id="KW-1185">Reference proteome</keyword>
<evidence type="ECO:0000313" key="16">
    <source>
        <dbReference type="EMBL" id="OMJ19302.1"/>
    </source>
</evidence>
<feature type="transmembrane region" description="Helical" evidence="14">
    <location>
        <begin position="172"/>
        <end position="191"/>
    </location>
</feature>
<evidence type="ECO:0000256" key="2">
    <source>
        <dbReference type="ARBA" id="ARBA00004922"/>
    </source>
</evidence>
<dbReference type="EMBL" id="LSSM01003047">
    <property type="protein sequence ID" value="OMJ19302.1"/>
    <property type="molecule type" value="Genomic_DNA"/>
</dbReference>
<comment type="catalytic activity">
    <reaction evidence="12 14">
        <text>a di-trans,poly-cis-dolichyl beta-D-mannosyl phosphate + L-threonyl-[protein] = 3-O-(alpha-D-mannosyl)-L-threonyl-[protein] + a di-trans,poly-cis-dolichyl phosphate + H(+)</text>
        <dbReference type="Rhea" id="RHEA:53396"/>
        <dbReference type="Rhea" id="RHEA-COMP:11060"/>
        <dbReference type="Rhea" id="RHEA-COMP:13547"/>
        <dbReference type="Rhea" id="RHEA-COMP:19498"/>
        <dbReference type="Rhea" id="RHEA-COMP:19501"/>
        <dbReference type="ChEBI" id="CHEBI:15378"/>
        <dbReference type="ChEBI" id="CHEBI:30013"/>
        <dbReference type="ChEBI" id="CHEBI:57683"/>
        <dbReference type="ChEBI" id="CHEBI:58211"/>
        <dbReference type="ChEBI" id="CHEBI:137323"/>
        <dbReference type="EC" id="2.4.1.109"/>
    </reaction>
</comment>
<comment type="pathway">
    <text evidence="2 14">Protein modification; protein glycosylation.</text>
</comment>
<evidence type="ECO:0000256" key="6">
    <source>
        <dbReference type="ARBA" id="ARBA00022679"/>
    </source>
</evidence>
<dbReference type="PANTHER" id="PTHR10050">
    <property type="entry name" value="DOLICHYL-PHOSPHATE-MANNOSE--PROTEIN MANNOSYLTRANSFERASE"/>
    <property type="match status" value="1"/>
</dbReference>
<dbReference type="PANTHER" id="PTHR10050:SF51">
    <property type="entry name" value="PROTEIN O-MANNOSYL-TRANSFERASE 1"/>
    <property type="match status" value="1"/>
</dbReference>
<organism evidence="16 17">
    <name type="scientific">Smittium culicis</name>
    <dbReference type="NCBI Taxonomy" id="133412"/>
    <lineage>
        <taxon>Eukaryota</taxon>
        <taxon>Fungi</taxon>
        <taxon>Fungi incertae sedis</taxon>
        <taxon>Zoopagomycota</taxon>
        <taxon>Kickxellomycotina</taxon>
        <taxon>Harpellomycetes</taxon>
        <taxon>Harpellales</taxon>
        <taxon>Legeriomycetaceae</taxon>
        <taxon>Smittium</taxon>
    </lineage>
</organism>
<feature type="transmembrane region" description="Helical" evidence="14">
    <location>
        <begin position="252"/>
        <end position="269"/>
    </location>
</feature>
<comment type="catalytic activity">
    <reaction evidence="13 14">
        <text>a di-trans,poly-cis-dolichyl beta-D-mannosyl phosphate + L-seryl-[protein] = 3-O-(alpha-D-mannosyl)-L-seryl-[protein] + a di-trans,poly-cis-dolichyl phosphate + H(+)</text>
        <dbReference type="Rhea" id="RHEA:17377"/>
        <dbReference type="Rhea" id="RHEA-COMP:9863"/>
        <dbReference type="Rhea" id="RHEA-COMP:13546"/>
        <dbReference type="Rhea" id="RHEA-COMP:19498"/>
        <dbReference type="Rhea" id="RHEA-COMP:19501"/>
        <dbReference type="ChEBI" id="CHEBI:15378"/>
        <dbReference type="ChEBI" id="CHEBI:29999"/>
        <dbReference type="ChEBI" id="CHEBI:57683"/>
        <dbReference type="ChEBI" id="CHEBI:58211"/>
        <dbReference type="ChEBI" id="CHEBI:137321"/>
        <dbReference type="EC" id="2.4.1.109"/>
    </reaction>
</comment>
<feature type="transmembrane region" description="Helical" evidence="14">
    <location>
        <begin position="699"/>
        <end position="719"/>
    </location>
</feature>
<evidence type="ECO:0000256" key="12">
    <source>
        <dbReference type="ARBA" id="ARBA00045085"/>
    </source>
</evidence>
<evidence type="ECO:0000256" key="5">
    <source>
        <dbReference type="ARBA" id="ARBA00022676"/>
    </source>
</evidence>
<gene>
    <name evidence="16" type="ORF">AYI69_g6678</name>
</gene>
<keyword evidence="5 14" id="KW-0328">Glycosyltransferase</keyword>
<comment type="subcellular location">
    <subcellularLocation>
        <location evidence="1 14">Endoplasmic reticulum membrane</location>
        <topology evidence="1 14">Multi-pass membrane protein</topology>
    </subcellularLocation>
</comment>
<evidence type="ECO:0000256" key="9">
    <source>
        <dbReference type="ARBA" id="ARBA00022824"/>
    </source>
</evidence>
<evidence type="ECO:0000259" key="15">
    <source>
        <dbReference type="PROSITE" id="PS50919"/>
    </source>
</evidence>
<evidence type="ECO:0000256" key="14">
    <source>
        <dbReference type="RuleBase" id="RU367007"/>
    </source>
</evidence>
<keyword evidence="10 14" id="KW-1133">Transmembrane helix</keyword>
<dbReference type="EC" id="2.4.1.109" evidence="4 14"/>
<comment type="function">
    <text evidence="14">Transfers mannose from Dol-P-mannose to Ser or Thr residues on proteins.</text>
</comment>
<feature type="transmembrane region" description="Helical" evidence="14">
    <location>
        <begin position="146"/>
        <end position="165"/>
    </location>
</feature>
<evidence type="ECO:0000256" key="3">
    <source>
        <dbReference type="ARBA" id="ARBA00007222"/>
    </source>
</evidence>
<dbReference type="InterPro" id="IPR003342">
    <property type="entry name" value="ArnT-like_N"/>
</dbReference>
<dbReference type="Pfam" id="PF16192">
    <property type="entry name" value="PMT_4TMC"/>
    <property type="match status" value="1"/>
</dbReference>
<dbReference type="InterPro" id="IPR032421">
    <property type="entry name" value="PMT_4TMC"/>
</dbReference>
<feature type="transmembrane region" description="Helical" evidence="14">
    <location>
        <begin position="229"/>
        <end position="246"/>
    </location>
</feature>
<evidence type="ECO:0000256" key="11">
    <source>
        <dbReference type="ARBA" id="ARBA00023136"/>
    </source>
</evidence>
<comment type="caution">
    <text evidence="16">The sequence shown here is derived from an EMBL/GenBank/DDBJ whole genome shotgun (WGS) entry which is preliminary data.</text>
</comment>
<evidence type="ECO:0000256" key="13">
    <source>
        <dbReference type="ARBA" id="ARBA00045102"/>
    </source>
</evidence>
<protein>
    <recommendedName>
        <fullName evidence="4 14">Dolichyl-phosphate-mannose--protein mannosyltransferase</fullName>
        <ecNumber evidence="4 14">2.4.1.109</ecNumber>
    </recommendedName>
</protein>
<dbReference type="SUPFAM" id="SSF82109">
    <property type="entry name" value="MIR domain"/>
    <property type="match status" value="1"/>
</dbReference>
<accession>A0A1R1XX98</accession>
<dbReference type="InterPro" id="IPR016093">
    <property type="entry name" value="MIR_motif"/>
</dbReference>
<feature type="domain" description="MIR" evidence="15">
    <location>
        <begin position="337"/>
        <end position="397"/>
    </location>
</feature>
<dbReference type="InterPro" id="IPR027005">
    <property type="entry name" value="PMT-like"/>
</dbReference>
<dbReference type="Gene3D" id="2.80.10.50">
    <property type="match status" value="1"/>
</dbReference>